<dbReference type="Gene3D" id="3.40.50.11310">
    <property type="entry name" value="Bacterial phosphonate metabolism protein PhnH"/>
    <property type="match status" value="1"/>
</dbReference>
<dbReference type="Proteomes" id="UP000593594">
    <property type="component" value="Chromosome"/>
</dbReference>
<dbReference type="InterPro" id="IPR008772">
    <property type="entry name" value="Phosphonate_metab_PhnH"/>
</dbReference>
<keyword evidence="1" id="KW-0456">Lyase</keyword>
<name>A0A7S8C5M3_9HYPH</name>
<dbReference type="RefSeq" id="WP_213161187.1">
    <property type="nucleotide sequence ID" value="NZ_CP058214.1"/>
</dbReference>
<dbReference type="Pfam" id="PF05845">
    <property type="entry name" value="PhnH"/>
    <property type="match status" value="1"/>
</dbReference>
<accession>A0A7S8C5M3</accession>
<organism evidence="1 2">
    <name type="scientific">Kaustia mangrovi</name>
    <dbReference type="NCBI Taxonomy" id="2593653"/>
    <lineage>
        <taxon>Bacteria</taxon>
        <taxon>Pseudomonadati</taxon>
        <taxon>Pseudomonadota</taxon>
        <taxon>Alphaproteobacteria</taxon>
        <taxon>Hyphomicrobiales</taxon>
        <taxon>Parvibaculaceae</taxon>
        <taxon>Kaustia</taxon>
    </lineage>
</organism>
<dbReference type="KEGG" id="kmn:HW532_14685"/>
<evidence type="ECO:0000313" key="1">
    <source>
        <dbReference type="EMBL" id="QPC43824.1"/>
    </source>
</evidence>
<dbReference type="NCBIfam" id="TIGR03292">
    <property type="entry name" value="PhnH_redo"/>
    <property type="match status" value="1"/>
</dbReference>
<keyword evidence="2" id="KW-1185">Reference proteome</keyword>
<evidence type="ECO:0000313" key="2">
    <source>
        <dbReference type="Proteomes" id="UP000593594"/>
    </source>
</evidence>
<dbReference type="PIRSF" id="PIRSF020680">
    <property type="entry name" value="PhnH"/>
    <property type="match status" value="1"/>
</dbReference>
<dbReference type="GO" id="GO:0016829">
    <property type="term" value="F:lyase activity"/>
    <property type="evidence" value="ECO:0007669"/>
    <property type="project" value="UniProtKB-KW"/>
</dbReference>
<dbReference type="GO" id="GO:0019634">
    <property type="term" value="P:organic phosphonate metabolic process"/>
    <property type="evidence" value="ECO:0007669"/>
    <property type="project" value="InterPro"/>
</dbReference>
<dbReference type="InterPro" id="IPR038058">
    <property type="entry name" value="PhnH-like_sp"/>
</dbReference>
<dbReference type="AlphaFoldDB" id="A0A7S8C5M3"/>
<reference evidence="1 2" key="1">
    <citation type="submission" date="2020-06" db="EMBL/GenBank/DDBJ databases">
        <title>Genome sequence of 2 isolates from Red Sea Mangroves.</title>
        <authorList>
            <person name="Sefrji F."/>
            <person name="Michoud G."/>
            <person name="Merlino G."/>
            <person name="Daffonchio D."/>
        </authorList>
    </citation>
    <scope>NUCLEOTIDE SEQUENCE [LARGE SCALE GENOMIC DNA]</scope>
    <source>
        <strain evidence="1 2">R1DC25</strain>
    </source>
</reference>
<sequence length="203" mass="21256">MALTTAAPAPGFADPATQSASSFRAVLDAMARPGRIHALDAAPEPPRPLHPTTAALLLTLVDFDTALWVEPGLRGGAVADYLRFHCAAPLVEEPGEADFVLVTDPAARPPFALLKPGTPDYPDRSATLLMQVDALTADAGVRLSGPGIETVHTLSAPPLKAEFWREMAASNARFPLGVDAVFCAPREIAAVPRSTTISDQEAG</sequence>
<protein>
    <submittedName>
        <fullName evidence="1">Phosphonate C-P lyase system protein PhnH</fullName>
    </submittedName>
</protein>
<proteinExistence type="predicted"/>
<dbReference type="EMBL" id="CP058214">
    <property type="protein sequence ID" value="QPC43824.1"/>
    <property type="molecule type" value="Genomic_DNA"/>
</dbReference>
<gene>
    <name evidence="1" type="primary">phnH</name>
    <name evidence="1" type="ORF">HW532_14685</name>
</gene>
<dbReference type="SUPFAM" id="SSF159709">
    <property type="entry name" value="PhnH-like"/>
    <property type="match status" value="1"/>
</dbReference>